<dbReference type="InterPro" id="IPR023512">
    <property type="entry name" value="Deaminase_MtaD/DadD"/>
</dbReference>
<organism evidence="6 7">
    <name type="scientific">Anaerobacterium chartisolvens</name>
    <dbReference type="NCBI Taxonomy" id="1297424"/>
    <lineage>
        <taxon>Bacteria</taxon>
        <taxon>Bacillati</taxon>
        <taxon>Bacillota</taxon>
        <taxon>Clostridia</taxon>
        <taxon>Eubacteriales</taxon>
        <taxon>Oscillospiraceae</taxon>
        <taxon>Anaerobacterium</taxon>
    </lineage>
</organism>
<proteinExistence type="inferred from homology"/>
<reference evidence="6 7" key="1">
    <citation type="submission" date="2018-07" db="EMBL/GenBank/DDBJ databases">
        <title>Genomic Encyclopedia of Type Strains, Phase IV (KMG-IV): sequencing the most valuable type-strain genomes for metagenomic binning, comparative biology and taxonomic classification.</title>
        <authorList>
            <person name="Goeker M."/>
        </authorList>
    </citation>
    <scope>NUCLEOTIDE SEQUENCE [LARGE SCALE GENOMIC DNA]</scope>
    <source>
        <strain evidence="6 7">DSM 27016</strain>
    </source>
</reference>
<dbReference type="PANTHER" id="PTHR43794">
    <property type="entry name" value="AMINOHYDROLASE SSNA-RELATED"/>
    <property type="match status" value="1"/>
</dbReference>
<dbReference type="FunFam" id="3.20.20.140:FF:000014">
    <property type="entry name" value="5-methylthioadenosine/S-adenosylhomocysteine deaminase"/>
    <property type="match status" value="1"/>
</dbReference>
<feature type="domain" description="Amidohydrolase-related" evidence="5">
    <location>
        <begin position="58"/>
        <end position="407"/>
    </location>
</feature>
<comment type="cofactor">
    <cofactor evidence="4">
        <name>Zn(2+)</name>
        <dbReference type="ChEBI" id="CHEBI:29105"/>
    </cofactor>
    <text evidence="4">Binds 1 zinc ion per subunit.</text>
</comment>
<dbReference type="OrthoDB" id="9807210at2"/>
<gene>
    <name evidence="4" type="primary">mtaD</name>
    <name evidence="6" type="ORF">DFR58_10857</name>
</gene>
<dbReference type="Gene3D" id="3.20.20.140">
    <property type="entry name" value="Metal-dependent hydrolases"/>
    <property type="match status" value="1"/>
</dbReference>
<evidence type="ECO:0000256" key="2">
    <source>
        <dbReference type="ARBA" id="ARBA00022801"/>
    </source>
</evidence>
<dbReference type="RefSeq" id="WP_114297399.1">
    <property type="nucleotide sequence ID" value="NZ_QPJT01000008.1"/>
</dbReference>
<keyword evidence="3 4" id="KW-0862">Zinc</keyword>
<feature type="binding site" evidence="4">
    <location>
        <position position="95"/>
    </location>
    <ligand>
        <name>substrate</name>
    </ligand>
</feature>
<comment type="catalytic activity">
    <reaction evidence="4">
        <text>S-methyl-5'-thioadenosine + H2O + H(+) = S-methyl-5'-thioinosine + NH4(+)</text>
        <dbReference type="Rhea" id="RHEA:25025"/>
        <dbReference type="ChEBI" id="CHEBI:15377"/>
        <dbReference type="ChEBI" id="CHEBI:15378"/>
        <dbReference type="ChEBI" id="CHEBI:17509"/>
        <dbReference type="ChEBI" id="CHEBI:28938"/>
        <dbReference type="ChEBI" id="CHEBI:48595"/>
        <dbReference type="EC" id="3.5.4.31"/>
    </reaction>
</comment>
<comment type="catalytic activity">
    <reaction evidence="4">
        <text>S-adenosyl-L-homocysteine + H2O + H(+) = S-inosyl-L-homocysteine + NH4(+)</text>
        <dbReference type="Rhea" id="RHEA:20716"/>
        <dbReference type="ChEBI" id="CHEBI:15377"/>
        <dbReference type="ChEBI" id="CHEBI:15378"/>
        <dbReference type="ChEBI" id="CHEBI:28938"/>
        <dbReference type="ChEBI" id="CHEBI:57856"/>
        <dbReference type="ChEBI" id="CHEBI:57985"/>
        <dbReference type="EC" id="3.5.4.28"/>
    </reaction>
</comment>
<protein>
    <recommendedName>
        <fullName evidence="4">5-methylthioadenosine/S-adenosylhomocysteine deaminase</fullName>
        <shortName evidence="4">MTA/SAH deaminase</shortName>
        <ecNumber evidence="4">3.5.4.28</ecNumber>
        <ecNumber evidence="4">3.5.4.31</ecNumber>
    </recommendedName>
</protein>
<evidence type="ECO:0000256" key="1">
    <source>
        <dbReference type="ARBA" id="ARBA00022723"/>
    </source>
</evidence>
<dbReference type="GO" id="GO:0090614">
    <property type="term" value="F:5'-methylthioadenosine deaminase activity"/>
    <property type="evidence" value="ECO:0007669"/>
    <property type="project" value="UniProtKB-UniRule"/>
</dbReference>
<comment type="function">
    <text evidence="4">Catalyzes the deamination of 5-methylthioadenosine and S-adenosyl-L-homocysteine into 5-methylthioinosine and S-inosyl-L-homocysteine, respectively. Is also able to deaminate adenosine.</text>
</comment>
<dbReference type="EC" id="3.5.4.31" evidence="4"/>
<comment type="similarity">
    <text evidence="4">Belongs to the metallo-dependent hydrolases superfamily. MTA/SAH deaminase family.</text>
</comment>
<dbReference type="CDD" id="cd01298">
    <property type="entry name" value="ATZ_TRZ_like"/>
    <property type="match status" value="1"/>
</dbReference>
<feature type="binding site" evidence="4">
    <location>
        <position position="68"/>
    </location>
    <ligand>
        <name>Zn(2+)</name>
        <dbReference type="ChEBI" id="CHEBI:29105"/>
    </ligand>
</feature>
<dbReference type="EC" id="3.5.4.28" evidence="4"/>
<evidence type="ECO:0000313" key="7">
    <source>
        <dbReference type="Proteomes" id="UP000253034"/>
    </source>
</evidence>
<feature type="binding site" evidence="4">
    <location>
        <position position="304"/>
    </location>
    <ligand>
        <name>substrate</name>
    </ligand>
</feature>
<keyword evidence="2 4" id="KW-0378">Hydrolase</keyword>
<evidence type="ECO:0000259" key="5">
    <source>
        <dbReference type="Pfam" id="PF01979"/>
    </source>
</evidence>
<dbReference type="InterPro" id="IPR011059">
    <property type="entry name" value="Metal-dep_hydrolase_composite"/>
</dbReference>
<evidence type="ECO:0000313" key="6">
    <source>
        <dbReference type="EMBL" id="RCX17163.1"/>
    </source>
</evidence>
<sequence>MNILLKNMDIITGDALGSCIKDGNVAIKDGIIYSVGKLSELADDFKPEKIIDGKNRLAMPGLVNAHTHSPMTVLRNFADDLSLEEWLFNKIIPAEGLLSPEDIYWGCMLGIIEMIKSGTTCFADMYLHMDEVAQAVMESGIRANISKGPLVSGVRGNPGISVDEEGCTGFFNRWHNNAGGRIKVYVEIHSVYLFDEGPLREAAALARQLGTGIHIHVLETLAERETSIKKYGLSPVGACLEFGIFDVPVIAAHCVHPDADDLDVLCRKKVNVVHNPTSNLKLGSGIAPIPDMVERGINVCLGTDGAASNNNLNMFEEMNLAALIHKGRSMNPMLINAGEALRMAAVNGASALGFHEETGCIKKGMKADLIILDTDKPHLCPMNNPLSAVVYSAQASDVCTVIVDGTVLMENGELKTIDREKAMYEVEKTAKRILHK</sequence>
<comment type="caution">
    <text evidence="4">Lacks conserved residue(s) required for the propagation of feature annotation.</text>
</comment>
<dbReference type="SUPFAM" id="SSF51556">
    <property type="entry name" value="Metallo-dependent hydrolases"/>
    <property type="match status" value="1"/>
</dbReference>
<feature type="binding site" evidence="4">
    <location>
        <position position="304"/>
    </location>
    <ligand>
        <name>Zn(2+)</name>
        <dbReference type="ChEBI" id="CHEBI:29105"/>
    </ligand>
</feature>
<dbReference type="Gene3D" id="2.30.40.10">
    <property type="entry name" value="Urease, subunit C, domain 1"/>
    <property type="match status" value="1"/>
</dbReference>
<dbReference type="Proteomes" id="UP000253034">
    <property type="component" value="Unassembled WGS sequence"/>
</dbReference>
<dbReference type="HAMAP" id="MF_01281">
    <property type="entry name" value="MTA_SAH_deamin"/>
    <property type="match status" value="1"/>
</dbReference>
<comment type="caution">
    <text evidence="6">The sequence shown here is derived from an EMBL/GenBank/DDBJ whole genome shotgun (WGS) entry which is preliminary data.</text>
</comment>
<dbReference type="GO" id="GO:0050270">
    <property type="term" value="F:S-adenosylhomocysteine deaminase activity"/>
    <property type="evidence" value="ECO:0007669"/>
    <property type="project" value="UniProtKB-UniRule"/>
</dbReference>
<dbReference type="Pfam" id="PF01979">
    <property type="entry name" value="Amidohydro_1"/>
    <property type="match status" value="1"/>
</dbReference>
<name>A0A369B6N1_9FIRM</name>
<dbReference type="SUPFAM" id="SSF51338">
    <property type="entry name" value="Composite domain of metallo-dependent hydrolases"/>
    <property type="match status" value="1"/>
</dbReference>
<keyword evidence="7" id="KW-1185">Reference proteome</keyword>
<evidence type="ECO:0000256" key="4">
    <source>
        <dbReference type="HAMAP-Rule" id="MF_01281"/>
    </source>
</evidence>
<evidence type="ECO:0000256" key="3">
    <source>
        <dbReference type="ARBA" id="ARBA00022833"/>
    </source>
</evidence>
<dbReference type="InterPro" id="IPR032466">
    <property type="entry name" value="Metal_Hydrolase"/>
</dbReference>
<dbReference type="GO" id="GO:0046872">
    <property type="term" value="F:metal ion binding"/>
    <property type="evidence" value="ECO:0007669"/>
    <property type="project" value="UniProtKB-KW"/>
</dbReference>
<feature type="binding site" evidence="4">
    <location>
        <position position="219"/>
    </location>
    <ligand>
        <name>substrate</name>
    </ligand>
</feature>
<dbReference type="InterPro" id="IPR006680">
    <property type="entry name" value="Amidohydro-rel"/>
</dbReference>
<feature type="binding site" evidence="4">
    <location>
        <position position="66"/>
    </location>
    <ligand>
        <name>Zn(2+)</name>
        <dbReference type="ChEBI" id="CHEBI:29105"/>
    </ligand>
</feature>
<dbReference type="InterPro" id="IPR050287">
    <property type="entry name" value="MTA/SAH_deaminase"/>
</dbReference>
<accession>A0A369B6N1</accession>
<dbReference type="EMBL" id="QPJT01000008">
    <property type="protein sequence ID" value="RCX17163.1"/>
    <property type="molecule type" value="Genomic_DNA"/>
</dbReference>
<feature type="binding site" evidence="4">
    <location>
        <position position="189"/>
    </location>
    <ligand>
        <name>substrate</name>
    </ligand>
</feature>
<feature type="binding site" evidence="4">
    <location>
        <position position="216"/>
    </location>
    <ligand>
        <name>Zn(2+)</name>
        <dbReference type="ChEBI" id="CHEBI:29105"/>
    </ligand>
</feature>
<dbReference type="PANTHER" id="PTHR43794:SF11">
    <property type="entry name" value="AMIDOHYDROLASE-RELATED DOMAIN-CONTAINING PROTEIN"/>
    <property type="match status" value="1"/>
</dbReference>
<dbReference type="AlphaFoldDB" id="A0A369B6N1"/>
<keyword evidence="1 4" id="KW-0479">Metal-binding</keyword>